<dbReference type="AlphaFoldDB" id="A0A6P4DLZ4"/>
<reference evidence="4" key="2">
    <citation type="submission" date="2025-08" db="UniProtKB">
        <authorList>
            <consortium name="RefSeq"/>
        </authorList>
    </citation>
    <scope>IDENTIFICATION</scope>
    <source>
        <tissue evidence="4">Whole plant</tissue>
    </source>
</reference>
<evidence type="ECO:0000256" key="1">
    <source>
        <dbReference type="SAM" id="MobiDB-lite"/>
    </source>
</evidence>
<accession>A0A6P4DLZ4</accession>
<protein>
    <submittedName>
        <fullName evidence="4">Uncharacterized protein LOC107494036</fullName>
    </submittedName>
</protein>
<dbReference type="GeneID" id="107494036"/>
<keyword evidence="3" id="KW-1185">Reference proteome</keyword>
<sequence length="117" mass="13281">MVDKSMKKPYGWVEDIFVKVEDHYIPANFIVLDTGEEEDDSVILGRLFLATANAIIYVLKRAARLYAASWVHDISPDLRPEHCKKDEMTANGKKKPATRKRPSTLEDLGTISVQSLY</sequence>
<feature type="transmembrane region" description="Helical" evidence="2">
    <location>
        <begin position="41"/>
        <end position="59"/>
    </location>
</feature>
<evidence type="ECO:0000313" key="3">
    <source>
        <dbReference type="Proteomes" id="UP000515211"/>
    </source>
</evidence>
<dbReference type="Gene3D" id="2.40.70.10">
    <property type="entry name" value="Acid Proteases"/>
    <property type="match status" value="1"/>
</dbReference>
<dbReference type="InterPro" id="IPR021109">
    <property type="entry name" value="Peptidase_aspartic_dom_sf"/>
</dbReference>
<dbReference type="Proteomes" id="UP000515211">
    <property type="component" value="Chromosome 6"/>
</dbReference>
<evidence type="ECO:0000313" key="4">
    <source>
        <dbReference type="RefSeq" id="XP_015970554.1"/>
    </source>
</evidence>
<proteinExistence type="predicted"/>
<name>A0A6P4DLZ4_ARADU</name>
<gene>
    <name evidence="4" type="primary">LOC107494036</name>
</gene>
<keyword evidence="2" id="KW-1133">Transmembrane helix</keyword>
<organism evidence="3 4">
    <name type="scientific">Arachis duranensis</name>
    <name type="common">Wild peanut</name>
    <dbReference type="NCBI Taxonomy" id="130453"/>
    <lineage>
        <taxon>Eukaryota</taxon>
        <taxon>Viridiplantae</taxon>
        <taxon>Streptophyta</taxon>
        <taxon>Embryophyta</taxon>
        <taxon>Tracheophyta</taxon>
        <taxon>Spermatophyta</taxon>
        <taxon>Magnoliopsida</taxon>
        <taxon>eudicotyledons</taxon>
        <taxon>Gunneridae</taxon>
        <taxon>Pentapetalae</taxon>
        <taxon>rosids</taxon>
        <taxon>fabids</taxon>
        <taxon>Fabales</taxon>
        <taxon>Fabaceae</taxon>
        <taxon>Papilionoideae</taxon>
        <taxon>50 kb inversion clade</taxon>
        <taxon>dalbergioids sensu lato</taxon>
        <taxon>Dalbergieae</taxon>
        <taxon>Pterocarpus clade</taxon>
        <taxon>Arachis</taxon>
    </lineage>
</organism>
<feature type="compositionally biased region" description="Basic residues" evidence="1">
    <location>
        <begin position="92"/>
        <end position="102"/>
    </location>
</feature>
<dbReference type="KEGG" id="adu:107494036"/>
<keyword evidence="2" id="KW-0472">Membrane</keyword>
<dbReference type="RefSeq" id="XP_015970554.1">
    <property type="nucleotide sequence ID" value="XM_016115068.1"/>
</dbReference>
<dbReference type="PANTHER" id="PTHR36064">
    <property type="entry name" value="EMBRYO DEFECTIVE 2735"/>
    <property type="match status" value="1"/>
</dbReference>
<keyword evidence="2" id="KW-0812">Transmembrane</keyword>
<feature type="region of interest" description="Disordered" evidence="1">
    <location>
        <begin position="81"/>
        <end position="103"/>
    </location>
</feature>
<reference evidence="3" key="1">
    <citation type="journal article" date="2016" name="Nat. Genet.">
        <title>The genome sequences of Arachis duranensis and Arachis ipaensis, the diploid ancestors of cultivated peanut.</title>
        <authorList>
            <person name="Bertioli D.J."/>
            <person name="Cannon S.B."/>
            <person name="Froenicke L."/>
            <person name="Huang G."/>
            <person name="Farmer A.D."/>
            <person name="Cannon E.K."/>
            <person name="Liu X."/>
            <person name="Gao D."/>
            <person name="Clevenger J."/>
            <person name="Dash S."/>
            <person name="Ren L."/>
            <person name="Moretzsohn M.C."/>
            <person name="Shirasawa K."/>
            <person name="Huang W."/>
            <person name="Vidigal B."/>
            <person name="Abernathy B."/>
            <person name="Chu Y."/>
            <person name="Niederhuth C.E."/>
            <person name="Umale P."/>
            <person name="Araujo A.C."/>
            <person name="Kozik A."/>
            <person name="Kim K.D."/>
            <person name="Burow M.D."/>
            <person name="Varshney R.K."/>
            <person name="Wang X."/>
            <person name="Zhang X."/>
            <person name="Barkley N."/>
            <person name="Guimaraes P.M."/>
            <person name="Isobe S."/>
            <person name="Guo B."/>
            <person name="Liao B."/>
            <person name="Stalker H.T."/>
            <person name="Schmitz R.J."/>
            <person name="Scheffler B.E."/>
            <person name="Leal-Bertioli S.C."/>
            <person name="Xun X."/>
            <person name="Jackson S.A."/>
            <person name="Michelmore R."/>
            <person name="Ozias-Akins P."/>
        </authorList>
    </citation>
    <scope>NUCLEOTIDE SEQUENCE [LARGE SCALE GENOMIC DNA]</scope>
    <source>
        <strain evidence="3">cv. V14167</strain>
    </source>
</reference>
<evidence type="ECO:0000256" key="2">
    <source>
        <dbReference type="SAM" id="Phobius"/>
    </source>
</evidence>